<name>C0C226_9FIRM</name>
<accession>C0C226</accession>
<dbReference type="STRING" id="553973.CLOHYLEM_06198"/>
<proteinExistence type="predicted"/>
<protein>
    <submittedName>
        <fullName evidence="1">Uncharacterized protein</fullName>
    </submittedName>
</protein>
<evidence type="ECO:0000313" key="2">
    <source>
        <dbReference type="Proteomes" id="UP000004893"/>
    </source>
</evidence>
<gene>
    <name evidence="1" type="ORF">CLOHYLEM_06198</name>
</gene>
<keyword evidence="2" id="KW-1185">Reference proteome</keyword>
<dbReference type="AlphaFoldDB" id="C0C226"/>
<dbReference type="HOGENOM" id="CLU_2394552_0_0_9"/>
<sequence>MIEEADNIQYVDILIIEKPGLFAQDFVYSLSKKRWGRRFFKKPPSPSLFALSLLPDTSTGMLYLYKTGCFNTTNLMIVYAQLISERIFLYEEI</sequence>
<dbReference type="Proteomes" id="UP000004893">
    <property type="component" value="Unassembled WGS sequence"/>
</dbReference>
<organism evidence="1 2">
    <name type="scientific">[Clostridium] hylemonae DSM 15053</name>
    <dbReference type="NCBI Taxonomy" id="553973"/>
    <lineage>
        <taxon>Bacteria</taxon>
        <taxon>Bacillati</taxon>
        <taxon>Bacillota</taxon>
        <taxon>Clostridia</taxon>
        <taxon>Lachnospirales</taxon>
        <taxon>Lachnospiraceae</taxon>
    </lineage>
</organism>
<reference evidence="1" key="2">
    <citation type="submission" date="2013-06" db="EMBL/GenBank/DDBJ databases">
        <title>Draft genome sequence of Clostridium hylemonae (DSM 15053).</title>
        <authorList>
            <person name="Sudarsanam P."/>
            <person name="Ley R."/>
            <person name="Guruge J."/>
            <person name="Turnbaugh P.J."/>
            <person name="Mahowald M."/>
            <person name="Liep D."/>
            <person name="Gordon J."/>
        </authorList>
    </citation>
    <scope>NUCLEOTIDE SEQUENCE</scope>
    <source>
        <strain evidence="1">DSM 15053</strain>
    </source>
</reference>
<evidence type="ECO:0000313" key="1">
    <source>
        <dbReference type="EMBL" id="EEG74191.1"/>
    </source>
</evidence>
<comment type="caution">
    <text evidence="1">The sequence shown here is derived from an EMBL/GenBank/DDBJ whole genome shotgun (WGS) entry which is preliminary data.</text>
</comment>
<dbReference type="EMBL" id="ABYI02000022">
    <property type="protein sequence ID" value="EEG74191.1"/>
    <property type="molecule type" value="Genomic_DNA"/>
</dbReference>
<reference evidence="1" key="1">
    <citation type="submission" date="2009-02" db="EMBL/GenBank/DDBJ databases">
        <authorList>
            <person name="Fulton L."/>
            <person name="Clifton S."/>
            <person name="Fulton B."/>
            <person name="Xu J."/>
            <person name="Minx P."/>
            <person name="Pepin K.H."/>
            <person name="Johnson M."/>
            <person name="Bhonagiri V."/>
            <person name="Nash W.E."/>
            <person name="Mardis E.R."/>
            <person name="Wilson R.K."/>
        </authorList>
    </citation>
    <scope>NUCLEOTIDE SEQUENCE [LARGE SCALE GENOMIC DNA]</scope>
    <source>
        <strain evidence="1">DSM 15053</strain>
    </source>
</reference>